<dbReference type="EMBL" id="CM042038">
    <property type="protein sequence ID" value="KAI3730949.1"/>
    <property type="molecule type" value="Genomic_DNA"/>
</dbReference>
<organism evidence="1 2">
    <name type="scientific">Smallanthus sonchifolius</name>
    <dbReference type="NCBI Taxonomy" id="185202"/>
    <lineage>
        <taxon>Eukaryota</taxon>
        <taxon>Viridiplantae</taxon>
        <taxon>Streptophyta</taxon>
        <taxon>Embryophyta</taxon>
        <taxon>Tracheophyta</taxon>
        <taxon>Spermatophyta</taxon>
        <taxon>Magnoliopsida</taxon>
        <taxon>eudicotyledons</taxon>
        <taxon>Gunneridae</taxon>
        <taxon>Pentapetalae</taxon>
        <taxon>asterids</taxon>
        <taxon>campanulids</taxon>
        <taxon>Asterales</taxon>
        <taxon>Asteraceae</taxon>
        <taxon>Asteroideae</taxon>
        <taxon>Heliantheae alliance</taxon>
        <taxon>Millerieae</taxon>
        <taxon>Smallanthus</taxon>
    </lineage>
</organism>
<keyword evidence="2" id="KW-1185">Reference proteome</keyword>
<reference evidence="1 2" key="2">
    <citation type="journal article" date="2022" name="Mol. Ecol. Resour.">
        <title>The genomes of chicory, endive, great burdock and yacon provide insights into Asteraceae paleo-polyploidization history and plant inulin production.</title>
        <authorList>
            <person name="Fan W."/>
            <person name="Wang S."/>
            <person name="Wang H."/>
            <person name="Wang A."/>
            <person name="Jiang F."/>
            <person name="Liu H."/>
            <person name="Zhao H."/>
            <person name="Xu D."/>
            <person name="Zhang Y."/>
        </authorList>
    </citation>
    <scope>NUCLEOTIDE SEQUENCE [LARGE SCALE GENOMIC DNA]</scope>
    <source>
        <strain evidence="2">cv. Yunnan</strain>
        <tissue evidence="1">Leaves</tissue>
    </source>
</reference>
<name>A0ACB9C9J7_9ASTR</name>
<gene>
    <name evidence="1" type="ORF">L1987_62130</name>
</gene>
<reference evidence="2" key="1">
    <citation type="journal article" date="2022" name="Mol. Ecol. Resour.">
        <title>The genomes of chicory, endive, great burdock and yacon provide insights into Asteraceae palaeo-polyploidization history and plant inulin production.</title>
        <authorList>
            <person name="Fan W."/>
            <person name="Wang S."/>
            <person name="Wang H."/>
            <person name="Wang A."/>
            <person name="Jiang F."/>
            <person name="Liu H."/>
            <person name="Zhao H."/>
            <person name="Xu D."/>
            <person name="Zhang Y."/>
        </authorList>
    </citation>
    <scope>NUCLEOTIDE SEQUENCE [LARGE SCALE GENOMIC DNA]</scope>
    <source>
        <strain evidence="2">cv. Yunnan</strain>
    </source>
</reference>
<evidence type="ECO:0000313" key="1">
    <source>
        <dbReference type="EMBL" id="KAI3730949.1"/>
    </source>
</evidence>
<protein>
    <submittedName>
        <fullName evidence="1">Uncharacterized protein</fullName>
    </submittedName>
</protein>
<dbReference type="Proteomes" id="UP001056120">
    <property type="component" value="Linkage Group LG21"/>
</dbReference>
<accession>A0ACB9C9J7</accession>
<comment type="caution">
    <text evidence="1">The sequence shown here is derived from an EMBL/GenBank/DDBJ whole genome shotgun (WGS) entry which is preliminary data.</text>
</comment>
<evidence type="ECO:0000313" key="2">
    <source>
        <dbReference type="Proteomes" id="UP001056120"/>
    </source>
</evidence>
<proteinExistence type="predicted"/>
<sequence>MSSKKRHCDLSLRALILLACLFFFILGGVHKTKTTSSLYEEQHEAHQDSKVVPSLGINKRRVPNGSDPIHNRKAIANEVQFTLDFLFNPKLLNF</sequence>